<evidence type="ECO:0000313" key="5">
    <source>
        <dbReference type="EMBL" id="KNC80825.1"/>
    </source>
</evidence>
<evidence type="ECO:0000256" key="1">
    <source>
        <dbReference type="ARBA" id="ARBA00001947"/>
    </source>
</evidence>
<keyword evidence="3" id="KW-1133">Transmembrane helix</keyword>
<dbReference type="InterPro" id="IPR045175">
    <property type="entry name" value="M28_fam"/>
</dbReference>
<keyword evidence="3" id="KW-0472">Membrane</keyword>
<dbReference type="EMBL" id="KQ242102">
    <property type="protein sequence ID" value="KNC80825.1"/>
    <property type="molecule type" value="Genomic_DNA"/>
</dbReference>
<dbReference type="PANTHER" id="PTHR12147:SF26">
    <property type="entry name" value="PEPTIDASE M28 DOMAIN-CONTAINING PROTEIN"/>
    <property type="match status" value="1"/>
</dbReference>
<dbReference type="SUPFAM" id="SSF53187">
    <property type="entry name" value="Zn-dependent exopeptidases"/>
    <property type="match status" value="1"/>
</dbReference>
<dbReference type="PANTHER" id="PTHR12147">
    <property type="entry name" value="METALLOPEPTIDASE M28 FAMILY MEMBER"/>
    <property type="match status" value="1"/>
</dbReference>
<dbReference type="InterPro" id="IPR007484">
    <property type="entry name" value="Peptidase_M28"/>
</dbReference>
<evidence type="ECO:0000256" key="3">
    <source>
        <dbReference type="SAM" id="Phobius"/>
    </source>
</evidence>
<dbReference type="RefSeq" id="XP_014154727.1">
    <property type="nucleotide sequence ID" value="XM_014299252.1"/>
</dbReference>
<evidence type="ECO:0000313" key="6">
    <source>
        <dbReference type="Proteomes" id="UP000054560"/>
    </source>
</evidence>
<proteinExistence type="inferred from homology"/>
<name>A0A0L0FVE5_9EUKA</name>
<comment type="similarity">
    <text evidence="2">Belongs to the peptidase M28 family. M28B subfamily.</text>
</comment>
<feature type="transmembrane region" description="Helical" evidence="3">
    <location>
        <begin position="327"/>
        <end position="347"/>
    </location>
</feature>
<dbReference type="OrthoDB" id="76293at2759"/>
<keyword evidence="3" id="KW-0812">Transmembrane</keyword>
<dbReference type="GO" id="GO:0008235">
    <property type="term" value="F:metalloexopeptidase activity"/>
    <property type="evidence" value="ECO:0007669"/>
    <property type="project" value="InterPro"/>
</dbReference>
<feature type="domain" description="Peptidase M28" evidence="4">
    <location>
        <begin position="5"/>
        <end position="234"/>
    </location>
</feature>
<evidence type="ECO:0000259" key="4">
    <source>
        <dbReference type="Pfam" id="PF04389"/>
    </source>
</evidence>
<reference evidence="5 6" key="1">
    <citation type="submission" date="2011-02" db="EMBL/GenBank/DDBJ databases">
        <title>The Genome Sequence of Sphaeroforma arctica JP610.</title>
        <authorList>
            <consortium name="The Broad Institute Genome Sequencing Platform"/>
            <person name="Russ C."/>
            <person name="Cuomo C."/>
            <person name="Young S.K."/>
            <person name="Zeng Q."/>
            <person name="Gargeya S."/>
            <person name="Alvarado L."/>
            <person name="Berlin A."/>
            <person name="Chapman S.B."/>
            <person name="Chen Z."/>
            <person name="Freedman E."/>
            <person name="Gellesch M."/>
            <person name="Goldberg J."/>
            <person name="Griggs A."/>
            <person name="Gujja S."/>
            <person name="Heilman E."/>
            <person name="Heiman D."/>
            <person name="Howarth C."/>
            <person name="Mehta T."/>
            <person name="Neiman D."/>
            <person name="Pearson M."/>
            <person name="Roberts A."/>
            <person name="Saif S."/>
            <person name="Shea T."/>
            <person name="Shenoy N."/>
            <person name="Sisk P."/>
            <person name="Stolte C."/>
            <person name="Sykes S."/>
            <person name="White J."/>
            <person name="Yandava C."/>
            <person name="Burger G."/>
            <person name="Gray M.W."/>
            <person name="Holland P.W.H."/>
            <person name="King N."/>
            <person name="Lang F.B.F."/>
            <person name="Roger A.J."/>
            <person name="Ruiz-Trillo I."/>
            <person name="Haas B."/>
            <person name="Nusbaum C."/>
            <person name="Birren B."/>
        </authorList>
    </citation>
    <scope>NUCLEOTIDE SEQUENCE [LARGE SCALE GENOMIC DNA]</scope>
    <source>
        <strain evidence="5 6">JP610</strain>
    </source>
</reference>
<sequence>MTSTNLVIDITGIQQETVLLVAHYDSTGETVGSEGATDNGAGTSALLALAKALWDLHPDNVPYSVRILWTGAEENGLHGAMAYVTRALENGELKHVRAVINLDTVGGGDFLYVHSAHSAYTEYSHECEALGLSQTNYTYSPVVRDQLLSASAQTDSVANVFIIHPDFPGYPRGETGSWSDHAPFACAGLPIGYVETTNFNIDGHNHYDGYSQTTNPLMWDCFNASLVSACDRDTEMKWGKIWHTQFDRLDMLDTAFPGRVREQLGDTVDSLVTFLTHDTFMRAVVASDWAATANAFGGIHAASQIETGAGATLFHTERTTSSHTQTLVISAVAVIVGVLAIGSLLVAGKRALRWYRYGQAVNQDGGESECEEGSDLEDEVILMRDVASDS</sequence>
<dbReference type="AlphaFoldDB" id="A0A0L0FVE5"/>
<dbReference type="Pfam" id="PF04389">
    <property type="entry name" value="Peptidase_M28"/>
    <property type="match status" value="1"/>
</dbReference>
<dbReference type="GeneID" id="25907331"/>
<comment type="cofactor">
    <cofactor evidence="1">
        <name>Zn(2+)</name>
        <dbReference type="ChEBI" id="CHEBI:29105"/>
    </cofactor>
</comment>
<gene>
    <name evidence="5" type="ORF">SARC_06827</name>
</gene>
<dbReference type="Proteomes" id="UP000054560">
    <property type="component" value="Unassembled WGS sequence"/>
</dbReference>
<keyword evidence="6" id="KW-1185">Reference proteome</keyword>
<protein>
    <recommendedName>
        <fullName evidence="4">Peptidase M28 domain-containing protein</fullName>
    </recommendedName>
</protein>
<evidence type="ECO:0000256" key="2">
    <source>
        <dbReference type="ARBA" id="ARBA00005634"/>
    </source>
</evidence>
<organism evidence="5 6">
    <name type="scientific">Sphaeroforma arctica JP610</name>
    <dbReference type="NCBI Taxonomy" id="667725"/>
    <lineage>
        <taxon>Eukaryota</taxon>
        <taxon>Ichthyosporea</taxon>
        <taxon>Ichthyophonida</taxon>
        <taxon>Sphaeroforma</taxon>
    </lineage>
</organism>
<dbReference type="GO" id="GO:0006508">
    <property type="term" value="P:proteolysis"/>
    <property type="evidence" value="ECO:0007669"/>
    <property type="project" value="InterPro"/>
</dbReference>
<dbReference type="STRING" id="667725.A0A0L0FVE5"/>
<dbReference type="Gene3D" id="3.40.630.10">
    <property type="entry name" value="Zn peptidases"/>
    <property type="match status" value="1"/>
</dbReference>
<accession>A0A0L0FVE5</accession>